<name>A0A4S8M301_DENBC</name>
<gene>
    <name evidence="2" type="ORF">K435DRAFT_966141</name>
</gene>
<protein>
    <submittedName>
        <fullName evidence="2">Uncharacterized protein</fullName>
    </submittedName>
</protein>
<keyword evidence="3" id="KW-1185">Reference proteome</keyword>
<feature type="region of interest" description="Disordered" evidence="1">
    <location>
        <begin position="16"/>
        <end position="56"/>
    </location>
</feature>
<dbReference type="EMBL" id="ML179186">
    <property type="protein sequence ID" value="THU96063.1"/>
    <property type="molecule type" value="Genomic_DNA"/>
</dbReference>
<feature type="compositionally biased region" description="Polar residues" evidence="1">
    <location>
        <begin position="34"/>
        <end position="56"/>
    </location>
</feature>
<dbReference type="Proteomes" id="UP000297245">
    <property type="component" value="Unassembled WGS sequence"/>
</dbReference>
<evidence type="ECO:0000256" key="1">
    <source>
        <dbReference type="SAM" id="MobiDB-lite"/>
    </source>
</evidence>
<evidence type="ECO:0000313" key="3">
    <source>
        <dbReference type="Proteomes" id="UP000297245"/>
    </source>
</evidence>
<accession>A0A4S8M301</accession>
<feature type="region of interest" description="Disordered" evidence="1">
    <location>
        <begin position="236"/>
        <end position="255"/>
    </location>
</feature>
<evidence type="ECO:0000313" key="2">
    <source>
        <dbReference type="EMBL" id="THU96063.1"/>
    </source>
</evidence>
<sequence>MVLKKRSLMSLFIHTHQSESSPYEKPEKPLETPCLTSEKLQPSNQPMYYDQPKSSSDLDALVVPSPTTEEFALFDDDPFASGSPSLCDQPLHASPKPSFMSVGSAYLFPMPPGVPRYTHKHLSSYSSFPSLRSLTEIDAEQTNYCLPTASRTNLEYYQQPLHHSPHVIPLPLRSSKLKKTVVPDTEFRDDRALTPLSPPQPSFYHRHRTSSMNYDKRFGRSFIQFDDDFEEDHHADHASSWSRRGNGKGKTDSLESVISHSSWATRYSDRHDKERESVGSNSWDNSIRHTKPFETSRLVKMRKSMPRIHGLMSCISSK</sequence>
<reference evidence="2 3" key="1">
    <citation type="journal article" date="2019" name="Nat. Ecol. Evol.">
        <title>Megaphylogeny resolves global patterns of mushroom evolution.</title>
        <authorList>
            <person name="Varga T."/>
            <person name="Krizsan K."/>
            <person name="Foldi C."/>
            <person name="Dima B."/>
            <person name="Sanchez-Garcia M."/>
            <person name="Sanchez-Ramirez S."/>
            <person name="Szollosi G.J."/>
            <person name="Szarkandi J.G."/>
            <person name="Papp V."/>
            <person name="Albert L."/>
            <person name="Andreopoulos W."/>
            <person name="Angelini C."/>
            <person name="Antonin V."/>
            <person name="Barry K.W."/>
            <person name="Bougher N.L."/>
            <person name="Buchanan P."/>
            <person name="Buyck B."/>
            <person name="Bense V."/>
            <person name="Catcheside P."/>
            <person name="Chovatia M."/>
            <person name="Cooper J."/>
            <person name="Damon W."/>
            <person name="Desjardin D."/>
            <person name="Finy P."/>
            <person name="Geml J."/>
            <person name="Haridas S."/>
            <person name="Hughes K."/>
            <person name="Justo A."/>
            <person name="Karasinski D."/>
            <person name="Kautmanova I."/>
            <person name="Kiss B."/>
            <person name="Kocsube S."/>
            <person name="Kotiranta H."/>
            <person name="LaButti K.M."/>
            <person name="Lechner B.E."/>
            <person name="Liimatainen K."/>
            <person name="Lipzen A."/>
            <person name="Lukacs Z."/>
            <person name="Mihaltcheva S."/>
            <person name="Morgado L.N."/>
            <person name="Niskanen T."/>
            <person name="Noordeloos M.E."/>
            <person name="Ohm R.A."/>
            <person name="Ortiz-Santana B."/>
            <person name="Ovrebo C."/>
            <person name="Racz N."/>
            <person name="Riley R."/>
            <person name="Savchenko A."/>
            <person name="Shiryaev A."/>
            <person name="Soop K."/>
            <person name="Spirin V."/>
            <person name="Szebenyi C."/>
            <person name="Tomsovsky M."/>
            <person name="Tulloss R.E."/>
            <person name="Uehling J."/>
            <person name="Grigoriev I.V."/>
            <person name="Vagvolgyi C."/>
            <person name="Papp T."/>
            <person name="Martin F.M."/>
            <person name="Miettinen O."/>
            <person name="Hibbett D.S."/>
            <person name="Nagy L.G."/>
        </authorList>
    </citation>
    <scope>NUCLEOTIDE SEQUENCE [LARGE SCALE GENOMIC DNA]</scope>
    <source>
        <strain evidence="2 3">CBS 962.96</strain>
    </source>
</reference>
<organism evidence="2 3">
    <name type="scientific">Dendrothele bispora (strain CBS 962.96)</name>
    <dbReference type="NCBI Taxonomy" id="1314807"/>
    <lineage>
        <taxon>Eukaryota</taxon>
        <taxon>Fungi</taxon>
        <taxon>Dikarya</taxon>
        <taxon>Basidiomycota</taxon>
        <taxon>Agaricomycotina</taxon>
        <taxon>Agaricomycetes</taxon>
        <taxon>Agaricomycetidae</taxon>
        <taxon>Agaricales</taxon>
        <taxon>Agaricales incertae sedis</taxon>
        <taxon>Dendrothele</taxon>
    </lineage>
</organism>
<proteinExistence type="predicted"/>
<dbReference type="AlphaFoldDB" id="A0A4S8M301"/>